<accession>A0AAW0SPN4</accession>
<name>A0AAW0SPN4_SCYPA</name>
<evidence type="ECO:0000313" key="3">
    <source>
        <dbReference type="Proteomes" id="UP001487740"/>
    </source>
</evidence>
<proteinExistence type="predicted"/>
<dbReference type="EMBL" id="JARAKH010000047">
    <property type="protein sequence ID" value="KAK8377330.1"/>
    <property type="molecule type" value="Genomic_DNA"/>
</dbReference>
<keyword evidence="3" id="KW-1185">Reference proteome</keyword>
<reference evidence="2 3" key="1">
    <citation type="submission" date="2023-03" db="EMBL/GenBank/DDBJ databases">
        <title>High-quality genome of Scylla paramamosain provides insights in environmental adaptation.</title>
        <authorList>
            <person name="Zhang L."/>
        </authorList>
    </citation>
    <scope>NUCLEOTIDE SEQUENCE [LARGE SCALE GENOMIC DNA]</scope>
    <source>
        <strain evidence="2">LZ_2023a</strain>
        <tissue evidence="2">Muscle</tissue>
    </source>
</reference>
<organism evidence="2 3">
    <name type="scientific">Scylla paramamosain</name>
    <name type="common">Mud crab</name>
    <dbReference type="NCBI Taxonomy" id="85552"/>
    <lineage>
        <taxon>Eukaryota</taxon>
        <taxon>Metazoa</taxon>
        <taxon>Ecdysozoa</taxon>
        <taxon>Arthropoda</taxon>
        <taxon>Crustacea</taxon>
        <taxon>Multicrustacea</taxon>
        <taxon>Malacostraca</taxon>
        <taxon>Eumalacostraca</taxon>
        <taxon>Eucarida</taxon>
        <taxon>Decapoda</taxon>
        <taxon>Pleocyemata</taxon>
        <taxon>Brachyura</taxon>
        <taxon>Eubrachyura</taxon>
        <taxon>Portunoidea</taxon>
        <taxon>Portunidae</taxon>
        <taxon>Portuninae</taxon>
        <taxon>Scylla</taxon>
    </lineage>
</organism>
<dbReference type="Proteomes" id="UP001487740">
    <property type="component" value="Unassembled WGS sequence"/>
</dbReference>
<dbReference type="AlphaFoldDB" id="A0AAW0SPN4"/>
<gene>
    <name evidence="2" type="ORF">O3P69_013750</name>
</gene>
<feature type="region of interest" description="Disordered" evidence="1">
    <location>
        <begin position="189"/>
        <end position="212"/>
    </location>
</feature>
<protein>
    <submittedName>
        <fullName evidence="2">Uncharacterized protein</fullName>
    </submittedName>
</protein>
<feature type="compositionally biased region" description="Gly residues" evidence="1">
    <location>
        <begin position="189"/>
        <end position="206"/>
    </location>
</feature>
<evidence type="ECO:0000256" key="1">
    <source>
        <dbReference type="SAM" id="MobiDB-lite"/>
    </source>
</evidence>
<evidence type="ECO:0000313" key="2">
    <source>
        <dbReference type="EMBL" id="KAK8377330.1"/>
    </source>
</evidence>
<sequence length="245" mass="26956">MSTKYKSVEISTLRKVKRVNSPGFIMLFCIRMSEFTQARGSDVELLDVIFTKGIPEIDNLVYKAPIGNSDHSVSTLSPGVNNTRLLPIQYQEMLIGKEFKDMLLSTYKSIIWACLEHCHALSIVRHDHHMQVETIKKLEQAQPCRRRPVTSAGVLVPCNTQVFLLYRITSTTTPCYYVLTYLRGNNPGGGGSPPGAARGGQPGAGKGWPPAGVGRGAHLPEPWLLTKNTELKTCHAHNPSCLPGC</sequence>
<comment type="caution">
    <text evidence="2">The sequence shown here is derived from an EMBL/GenBank/DDBJ whole genome shotgun (WGS) entry which is preliminary data.</text>
</comment>